<organism evidence="6">
    <name type="scientific">Odontella aurita</name>
    <dbReference type="NCBI Taxonomy" id="265563"/>
    <lineage>
        <taxon>Eukaryota</taxon>
        <taxon>Sar</taxon>
        <taxon>Stramenopiles</taxon>
        <taxon>Ochrophyta</taxon>
        <taxon>Bacillariophyta</taxon>
        <taxon>Mediophyceae</taxon>
        <taxon>Biddulphiophycidae</taxon>
        <taxon>Eupodiscales</taxon>
        <taxon>Odontellaceae</taxon>
        <taxon>Odontella</taxon>
    </lineage>
</organism>
<dbReference type="GO" id="GO:0006559">
    <property type="term" value="P:L-phenylalanine catabolic process"/>
    <property type="evidence" value="ECO:0007669"/>
    <property type="project" value="UniProtKB-KW"/>
</dbReference>
<dbReference type="EC" id="1.13.11.27" evidence="2"/>
<feature type="region of interest" description="Disordered" evidence="5">
    <location>
        <begin position="81"/>
        <end position="102"/>
    </location>
</feature>
<name>A0A7S4I5I0_9STRA</name>
<sequence length="399" mass="42662">MVPPPRDEGGPTSGPPSGPSIPASSIPPAPDDPPLLSVPSPPESMEANVSFSHVHLYADSVGDVDEYKDLEGRLNRLSRRIENDEGDGAGGGPVDPERFRGAWRDCDRNRGDAPAEKETPAFVPQKRDATKQLLSGFGFRVTGRRFDGATRSVLVTSRDPGGVQFVITAKAGEGISDAFDSREGGPGGRDQYKHFDSANLDVFFKAHSDRQGIAVLAFEVTPLPSSSISTIHSRYSKLHPKLLPPEYSAGPLTYKDEAKVLEVYAYYEGDTGTSDADVGTRLRFVQRSTAGAGSNKMSCILPGLETVEAEFDSNSRAAYCDHWVSNVVSRTGFLGTLNETLGFTPKVDFNAGVVAAGEARIESTVTGNDAPTLVSTKGSTLKDQRQVYLPINNALSQVG</sequence>
<evidence type="ECO:0000256" key="3">
    <source>
        <dbReference type="ARBA" id="ARBA00022878"/>
    </source>
</evidence>
<evidence type="ECO:0000256" key="4">
    <source>
        <dbReference type="ARBA" id="ARBA00023232"/>
    </source>
</evidence>
<dbReference type="InterPro" id="IPR005956">
    <property type="entry name" value="4OHPhenylPyrv_dOase"/>
</dbReference>
<feature type="region of interest" description="Disordered" evidence="5">
    <location>
        <begin position="1"/>
        <end position="46"/>
    </location>
</feature>
<evidence type="ECO:0000256" key="5">
    <source>
        <dbReference type="SAM" id="MobiDB-lite"/>
    </source>
</evidence>
<accession>A0A7S4I5I0</accession>
<comment type="pathway">
    <text evidence="1">Amino-acid degradation; L-phenylalanine degradation; acetoacetate and fumarate from L-phenylalanine: step 3/6.</text>
</comment>
<evidence type="ECO:0000313" key="6">
    <source>
        <dbReference type="EMBL" id="CAE2219196.1"/>
    </source>
</evidence>
<reference evidence="6" key="1">
    <citation type="submission" date="2021-01" db="EMBL/GenBank/DDBJ databases">
        <authorList>
            <person name="Corre E."/>
            <person name="Pelletier E."/>
            <person name="Niang G."/>
            <person name="Scheremetjew M."/>
            <person name="Finn R."/>
            <person name="Kale V."/>
            <person name="Holt S."/>
            <person name="Cochrane G."/>
            <person name="Meng A."/>
            <person name="Brown T."/>
            <person name="Cohen L."/>
        </authorList>
    </citation>
    <scope>NUCLEOTIDE SEQUENCE</scope>
    <source>
        <strain evidence="6">Isolate 1302-5</strain>
    </source>
</reference>
<dbReference type="EMBL" id="HBKQ01011387">
    <property type="protein sequence ID" value="CAE2219196.1"/>
    <property type="molecule type" value="Transcribed_RNA"/>
</dbReference>
<evidence type="ECO:0000256" key="2">
    <source>
        <dbReference type="ARBA" id="ARBA00013222"/>
    </source>
</evidence>
<feature type="compositionally biased region" description="Pro residues" evidence="5">
    <location>
        <begin position="13"/>
        <end position="33"/>
    </location>
</feature>
<dbReference type="GO" id="GO:0003868">
    <property type="term" value="F:4-hydroxyphenylpyruvate dioxygenase activity"/>
    <property type="evidence" value="ECO:0007669"/>
    <property type="project" value="UniProtKB-EC"/>
</dbReference>
<keyword evidence="3" id="KW-0828">Tyrosine catabolism</keyword>
<dbReference type="PANTHER" id="PTHR11959:SF1">
    <property type="entry name" value="4-HYDROXYPHENYLPYRUVATE DIOXYGENASE"/>
    <property type="match status" value="1"/>
</dbReference>
<dbReference type="AlphaFoldDB" id="A0A7S4I5I0"/>
<proteinExistence type="predicted"/>
<evidence type="ECO:0000256" key="1">
    <source>
        <dbReference type="ARBA" id="ARBA00005162"/>
    </source>
</evidence>
<gene>
    <name evidence="6" type="ORF">OAUR00152_LOCUS7674</name>
</gene>
<keyword evidence="4" id="KW-0585">Phenylalanine catabolism</keyword>
<dbReference type="PANTHER" id="PTHR11959">
    <property type="entry name" value="4-HYDROXYPHENYLPYRUVATE DIOXYGENASE"/>
    <property type="match status" value="1"/>
</dbReference>
<protein>
    <recommendedName>
        <fullName evidence="2">4-hydroxyphenylpyruvate dioxygenase</fullName>
        <ecNumber evidence="2">1.13.11.27</ecNumber>
    </recommendedName>
</protein>
<dbReference type="GO" id="GO:0006572">
    <property type="term" value="P:L-tyrosine catabolic process"/>
    <property type="evidence" value="ECO:0007669"/>
    <property type="project" value="UniProtKB-KW"/>
</dbReference>